<dbReference type="Pfam" id="PF10612">
    <property type="entry name" value="Spore-coat_CotZ"/>
    <property type="match status" value="1"/>
</dbReference>
<comment type="caution">
    <text evidence="1">The sequence shown here is derived from an EMBL/GenBank/DDBJ whole genome shotgun (WGS) entry which is preliminary data.</text>
</comment>
<dbReference type="RefSeq" id="WP_378152279.1">
    <property type="nucleotide sequence ID" value="NZ_JBHSEC010000003.1"/>
</dbReference>
<reference evidence="2" key="1">
    <citation type="journal article" date="2019" name="Int. J. Syst. Evol. Microbiol.">
        <title>The Global Catalogue of Microorganisms (GCM) 10K type strain sequencing project: providing services to taxonomists for standard genome sequencing and annotation.</title>
        <authorList>
            <consortium name="The Broad Institute Genomics Platform"/>
            <consortium name="The Broad Institute Genome Sequencing Center for Infectious Disease"/>
            <person name="Wu L."/>
            <person name="Ma J."/>
        </authorList>
    </citation>
    <scope>NUCLEOTIDE SEQUENCE [LARGE SCALE GENOMIC DNA]</scope>
    <source>
        <strain evidence="2">CCUG 59778</strain>
    </source>
</reference>
<dbReference type="Proteomes" id="UP001595817">
    <property type="component" value="Unassembled WGS sequence"/>
</dbReference>
<name>A0ABV8X377_9LACT</name>
<keyword evidence="1" id="KW-0946">Virion</keyword>
<sequence length="180" mass="19936">MGCGRNDNVVESTTNDTVGGTIIDGRCVCDVVRAIKDIQDAFEDECGPCPTSCFNTPLGNLTIPANTPADTRVFMLLTKDGSPFKAFYRDRDRCDNDCWSVFFRVEDIFGRCCATLRVLEPRDRHGNEVNLLNEHNKSQIDLSKICKVVDWDATGSCITVDLDCFCAVECIADVFLGICD</sequence>
<gene>
    <name evidence="1" type="ORF">ACFOZY_03395</name>
</gene>
<accession>A0ABV8X377</accession>
<organism evidence="1 2">
    <name type="scientific">Chungangia koreensis</name>
    <dbReference type="NCBI Taxonomy" id="752657"/>
    <lineage>
        <taxon>Bacteria</taxon>
        <taxon>Bacillati</taxon>
        <taxon>Bacillota</taxon>
        <taxon>Bacilli</taxon>
        <taxon>Lactobacillales</taxon>
        <taxon>Chungangia</taxon>
    </lineage>
</organism>
<keyword evidence="1" id="KW-0167">Capsid protein</keyword>
<evidence type="ECO:0000313" key="1">
    <source>
        <dbReference type="EMBL" id="MFC4409479.1"/>
    </source>
</evidence>
<dbReference type="EMBL" id="JBHSEC010000003">
    <property type="protein sequence ID" value="MFC4409479.1"/>
    <property type="molecule type" value="Genomic_DNA"/>
</dbReference>
<proteinExistence type="predicted"/>
<evidence type="ECO:0000313" key="2">
    <source>
        <dbReference type="Proteomes" id="UP001595817"/>
    </source>
</evidence>
<keyword evidence="2" id="KW-1185">Reference proteome</keyword>
<protein>
    <submittedName>
        <fullName evidence="1">CotY/CotZ family spore coat protein</fullName>
    </submittedName>
</protein>
<dbReference type="InterPro" id="IPR019593">
    <property type="entry name" value="Spore_coat_protein_Z/Y"/>
</dbReference>